<organism evidence="2">
    <name type="scientific">Hydraena sp. IBE RA322</name>
    <dbReference type="NCBI Taxonomy" id="1216197"/>
    <lineage>
        <taxon>Eukaryota</taxon>
        <taxon>Metazoa</taxon>
        <taxon>Ecdysozoa</taxon>
        <taxon>Arthropoda</taxon>
        <taxon>Hexapoda</taxon>
        <taxon>Insecta</taxon>
        <taxon>Pterygota</taxon>
        <taxon>Neoptera</taxon>
        <taxon>Endopterygota</taxon>
        <taxon>Coleoptera</taxon>
        <taxon>Polyphaga</taxon>
        <taxon>Staphyliniformia</taxon>
        <taxon>Hydraenidae</taxon>
        <taxon>Hydraeninae</taxon>
        <taxon>Hydraena</taxon>
    </lineage>
</organism>
<gene>
    <name evidence="2" type="primary">nad1</name>
</gene>
<accession>L8BS34</accession>
<sequence>MFLKDYVLMLISMLLLVICVLVGVAFLTLLERKV</sequence>
<feature type="non-terminal residue" evidence="2">
    <location>
        <position position="34"/>
    </location>
</feature>
<reference evidence="2" key="1">
    <citation type="journal article" date="2013" name="Syst. Entomol.">
        <title>A molecular phylogeny of the cosmopolitan hyperdiverse genus Hydraena Kugelann (Coleoptera, Hydraenidae).</title>
        <authorList>
            <person name="Trizzino M."/>
            <person name="Jaech M.A."/>
            <person name="Audisio P."/>
            <person name="Alonso R."/>
            <person name="Ribera I."/>
        </authorList>
    </citation>
    <scope>NUCLEOTIDE SEQUENCE</scope>
</reference>
<keyword evidence="2" id="KW-0496">Mitochondrion</keyword>
<dbReference type="EMBL" id="HE971020">
    <property type="protein sequence ID" value="CCK18476.1"/>
    <property type="molecule type" value="Genomic_DNA"/>
</dbReference>
<geneLocation type="mitochondrion" evidence="2"/>
<keyword evidence="1" id="KW-0812">Transmembrane</keyword>
<protein>
    <submittedName>
        <fullName evidence="2">NAD dehydrogenase 1</fullName>
    </submittedName>
</protein>
<dbReference type="AlphaFoldDB" id="L8BS34"/>
<keyword evidence="1" id="KW-1133">Transmembrane helix</keyword>
<feature type="transmembrane region" description="Helical" evidence="1">
    <location>
        <begin position="6"/>
        <end position="30"/>
    </location>
</feature>
<name>L8BS34_9COLE</name>
<proteinExistence type="predicted"/>
<evidence type="ECO:0000256" key="1">
    <source>
        <dbReference type="SAM" id="Phobius"/>
    </source>
</evidence>
<keyword evidence="1" id="KW-0472">Membrane</keyword>
<evidence type="ECO:0000313" key="2">
    <source>
        <dbReference type="EMBL" id="CCK18476.1"/>
    </source>
</evidence>